<gene>
    <name evidence="3" type="primary">coaBC</name>
    <name evidence="7" type="ORF">HNQ45_001062</name>
</gene>
<dbReference type="NCBIfam" id="TIGR00521">
    <property type="entry name" value="coaBC_dfp"/>
    <property type="match status" value="1"/>
</dbReference>
<dbReference type="GO" id="GO:0015941">
    <property type="term" value="P:pantothenate catabolic process"/>
    <property type="evidence" value="ECO:0007669"/>
    <property type="project" value="InterPro"/>
</dbReference>
<dbReference type="Pfam" id="PF04127">
    <property type="entry name" value="DFP"/>
    <property type="match status" value="1"/>
</dbReference>
<comment type="caution">
    <text evidence="3">Lacks conserved residue(s) required for the propagation of feature annotation.</text>
</comment>
<dbReference type="InterPro" id="IPR035929">
    <property type="entry name" value="CoaB-like_sf"/>
</dbReference>
<feature type="region of interest" description="Phosphopantothenate--cysteine ligase" evidence="3">
    <location>
        <begin position="187"/>
        <end position="395"/>
    </location>
</feature>
<dbReference type="AlphaFoldDB" id="A0A9Q2D065"/>
<dbReference type="Pfam" id="PF02441">
    <property type="entry name" value="Flavoprotein"/>
    <property type="match status" value="1"/>
</dbReference>
<dbReference type="InterPro" id="IPR003382">
    <property type="entry name" value="Flavoprotein"/>
</dbReference>
<evidence type="ECO:0000313" key="7">
    <source>
        <dbReference type="EMBL" id="MBB5176175.1"/>
    </source>
</evidence>
<dbReference type="GO" id="GO:0046872">
    <property type="term" value="F:metal ion binding"/>
    <property type="evidence" value="ECO:0007669"/>
    <property type="project" value="UniProtKB-KW"/>
</dbReference>
<dbReference type="HAMAP" id="MF_02225">
    <property type="entry name" value="CoaBC"/>
    <property type="match status" value="1"/>
</dbReference>
<dbReference type="InterPro" id="IPR005252">
    <property type="entry name" value="CoaBC"/>
</dbReference>
<comment type="similarity">
    <text evidence="3 4">In the C-terminal section; belongs to the PPC synthetase family.</text>
</comment>
<reference evidence="7 8" key="1">
    <citation type="submission" date="2020-08" db="EMBL/GenBank/DDBJ databases">
        <title>Genomic Encyclopedia of Type Strains, Phase IV (KMG-IV): sequencing the most valuable type-strain genomes for metagenomic binning, comparative biology and taxonomic classification.</title>
        <authorList>
            <person name="Goeker M."/>
        </authorList>
    </citation>
    <scope>NUCLEOTIDE SEQUENCE [LARGE SCALE GENOMIC DNA]</scope>
    <source>
        <strain evidence="7 8">DSM 19163</strain>
    </source>
</reference>
<dbReference type="SUPFAM" id="SSF52507">
    <property type="entry name" value="Homo-oligomeric flavin-containing Cys decarboxylases, HFCD"/>
    <property type="match status" value="1"/>
</dbReference>
<feature type="binding site" evidence="3">
    <location>
        <position position="337"/>
    </location>
    <ligand>
        <name>CTP</name>
        <dbReference type="ChEBI" id="CHEBI:37563"/>
    </ligand>
</feature>
<feature type="active site" description="Proton donor" evidence="3">
    <location>
        <position position="154"/>
    </location>
</feature>
<comment type="pathway">
    <text evidence="3 4">Cofactor biosynthesis; coenzyme A biosynthesis; CoA from (R)-pantothenate: step 2/5.</text>
</comment>
<dbReference type="GO" id="GO:0071513">
    <property type="term" value="C:phosphopantothenoylcysteine decarboxylase complex"/>
    <property type="evidence" value="ECO:0007669"/>
    <property type="project" value="TreeGrafter"/>
</dbReference>
<feature type="domain" description="Flavoprotein" evidence="5">
    <location>
        <begin position="3"/>
        <end position="172"/>
    </location>
</feature>
<evidence type="ECO:0000256" key="4">
    <source>
        <dbReference type="RuleBase" id="RU364078"/>
    </source>
</evidence>
<dbReference type="EMBL" id="JACHHF010000005">
    <property type="protein sequence ID" value="MBB5176175.1"/>
    <property type="molecule type" value="Genomic_DNA"/>
</dbReference>
<keyword evidence="3" id="KW-0460">Magnesium</keyword>
<keyword evidence="3 4" id="KW-0285">Flavoprotein</keyword>
<evidence type="ECO:0000259" key="6">
    <source>
        <dbReference type="Pfam" id="PF04127"/>
    </source>
</evidence>
<dbReference type="EC" id="6.3.2.5" evidence="3"/>
<comment type="caution">
    <text evidence="7">The sequence shown here is derived from an EMBL/GenBank/DDBJ whole genome shotgun (WGS) entry which is preliminary data.</text>
</comment>
<feature type="domain" description="DNA/pantothenate metabolism flavoprotein C-terminal" evidence="6">
    <location>
        <begin position="182"/>
        <end position="391"/>
    </location>
</feature>
<dbReference type="EC" id="4.1.1.36" evidence="3"/>
<feature type="binding site" evidence="3">
    <location>
        <position position="284"/>
    </location>
    <ligand>
        <name>CTP</name>
        <dbReference type="ChEBI" id="CHEBI:37563"/>
    </ligand>
</feature>
<protein>
    <recommendedName>
        <fullName evidence="3">Coenzyme A biosynthesis bifunctional protein CoaBC</fullName>
    </recommendedName>
    <alternativeName>
        <fullName evidence="3">DNA/pantothenate metabolism flavoprotein</fullName>
    </alternativeName>
    <alternativeName>
        <fullName evidence="3">Phosphopantothenoylcysteine synthetase/decarboxylase</fullName>
        <shortName evidence="3">PPCS-PPCDC</shortName>
    </alternativeName>
    <domain>
        <recommendedName>
            <fullName evidence="3">Phosphopantothenoylcysteine decarboxylase</fullName>
            <shortName evidence="3">PPC decarboxylase</shortName>
            <shortName evidence="3">PPC-DC</shortName>
            <ecNumber evidence="3">4.1.1.36</ecNumber>
        </recommendedName>
        <alternativeName>
            <fullName evidence="3">CoaC</fullName>
        </alternativeName>
    </domain>
    <domain>
        <recommendedName>
            <fullName evidence="3">Phosphopantothenate--cysteine ligase</fullName>
            <ecNumber evidence="3">6.3.2.5</ecNumber>
        </recommendedName>
        <alternativeName>
            <fullName evidence="3">CoaB</fullName>
        </alternativeName>
        <alternativeName>
            <fullName evidence="3">Phosphopantothenoylcysteine synthetase</fullName>
            <shortName evidence="3">PPC synthetase</shortName>
            <shortName evidence="3">PPC-S</shortName>
        </alternativeName>
    </domain>
</protein>
<comment type="similarity">
    <text evidence="3 4">In the N-terminal section; belongs to the HFCD (homo-oligomeric flavin containing Cys decarboxylase) superfamily.</text>
</comment>
<keyword evidence="1 3" id="KW-0210">Decarboxylase</keyword>
<dbReference type="GO" id="GO:0015937">
    <property type="term" value="P:coenzyme A biosynthetic process"/>
    <property type="evidence" value="ECO:0007669"/>
    <property type="project" value="UniProtKB-UniRule"/>
</dbReference>
<evidence type="ECO:0000259" key="5">
    <source>
        <dbReference type="Pfam" id="PF02441"/>
    </source>
</evidence>
<feature type="binding site" evidence="3">
    <location>
        <position position="333"/>
    </location>
    <ligand>
        <name>CTP</name>
        <dbReference type="ChEBI" id="CHEBI:37563"/>
    </ligand>
</feature>
<comment type="catalytic activity">
    <reaction evidence="3 4">
        <text>(R)-4'-phosphopantothenate + L-cysteine + CTP = N-[(R)-4-phosphopantothenoyl]-L-cysteine + CMP + diphosphate + H(+)</text>
        <dbReference type="Rhea" id="RHEA:19397"/>
        <dbReference type="ChEBI" id="CHEBI:10986"/>
        <dbReference type="ChEBI" id="CHEBI:15378"/>
        <dbReference type="ChEBI" id="CHEBI:33019"/>
        <dbReference type="ChEBI" id="CHEBI:35235"/>
        <dbReference type="ChEBI" id="CHEBI:37563"/>
        <dbReference type="ChEBI" id="CHEBI:59458"/>
        <dbReference type="ChEBI" id="CHEBI:60377"/>
        <dbReference type="EC" id="6.3.2.5"/>
    </reaction>
</comment>
<dbReference type="PANTHER" id="PTHR14359">
    <property type="entry name" value="HOMO-OLIGOMERIC FLAVIN CONTAINING CYS DECARBOXYLASE FAMILY"/>
    <property type="match status" value="1"/>
</dbReference>
<organism evidence="7 8">
    <name type="scientific">Nosocomiicoccus ampullae</name>
    <dbReference type="NCBI Taxonomy" id="489910"/>
    <lineage>
        <taxon>Bacteria</taxon>
        <taxon>Bacillati</taxon>
        <taxon>Bacillota</taxon>
        <taxon>Bacilli</taxon>
        <taxon>Bacillales</taxon>
        <taxon>Staphylococcaceae</taxon>
        <taxon>Nosocomiicoccus</taxon>
    </lineage>
</organism>
<comment type="cofactor">
    <cofactor evidence="3">
        <name>Mg(2+)</name>
        <dbReference type="ChEBI" id="CHEBI:18420"/>
    </cofactor>
</comment>
<feature type="binding site" evidence="3">
    <location>
        <position position="319"/>
    </location>
    <ligand>
        <name>CTP</name>
        <dbReference type="ChEBI" id="CHEBI:37563"/>
    </ligand>
</feature>
<comment type="function">
    <text evidence="3">Catalyzes two sequential steps in the biosynthesis of coenzyme A. In the first step cysteine is conjugated to 4'-phosphopantothenate to form 4-phosphopantothenoylcysteine. In the second step the latter compound is decarboxylated to form 4'-phosphopantotheine.</text>
</comment>
<dbReference type="GO" id="GO:0004632">
    <property type="term" value="F:phosphopantothenate--cysteine ligase activity"/>
    <property type="evidence" value="ECO:0007669"/>
    <property type="project" value="UniProtKB-UniRule"/>
</dbReference>
<evidence type="ECO:0000256" key="1">
    <source>
        <dbReference type="ARBA" id="ARBA00022793"/>
    </source>
</evidence>
<comment type="cofactor">
    <cofactor evidence="3">
        <name>FMN</name>
        <dbReference type="ChEBI" id="CHEBI:58210"/>
    </cofactor>
    <text evidence="3">Binds 1 FMN per subunit.</text>
</comment>
<keyword evidence="3" id="KW-0511">Multifunctional enzyme</keyword>
<keyword evidence="8" id="KW-1185">Reference proteome</keyword>
<proteinExistence type="inferred from homology"/>
<keyword evidence="3 4" id="KW-0436">Ligase</keyword>
<evidence type="ECO:0000313" key="8">
    <source>
        <dbReference type="Proteomes" id="UP000579136"/>
    </source>
</evidence>
<name>A0A9Q2D065_9STAP</name>
<comment type="catalytic activity">
    <reaction evidence="3 4">
        <text>N-[(R)-4-phosphopantothenoyl]-L-cysteine + H(+) = (R)-4'-phosphopantetheine + CO2</text>
        <dbReference type="Rhea" id="RHEA:16793"/>
        <dbReference type="ChEBI" id="CHEBI:15378"/>
        <dbReference type="ChEBI" id="CHEBI:16526"/>
        <dbReference type="ChEBI" id="CHEBI:59458"/>
        <dbReference type="ChEBI" id="CHEBI:61723"/>
        <dbReference type="EC" id="4.1.1.36"/>
    </reaction>
</comment>
<dbReference type="Proteomes" id="UP000579136">
    <property type="component" value="Unassembled WGS sequence"/>
</dbReference>
<feature type="region of interest" description="Phosphopantothenoylcysteine decarboxylase" evidence="3">
    <location>
        <begin position="1"/>
        <end position="186"/>
    </location>
</feature>
<comment type="function">
    <text evidence="4">Catalyzes two steps in the biosynthesis of coenzyme A. In the first step cysteine is conjugated to 4'-phosphopantothenate to form 4-phosphopantothenoylcysteine, in the latter compound is decarboxylated to form 4'-phosphopantotheine.</text>
</comment>
<dbReference type="GO" id="GO:0010181">
    <property type="term" value="F:FMN binding"/>
    <property type="evidence" value="ECO:0007669"/>
    <property type="project" value="UniProtKB-UniRule"/>
</dbReference>
<dbReference type="InterPro" id="IPR036551">
    <property type="entry name" value="Flavin_trans-like"/>
</dbReference>
<dbReference type="Gene3D" id="3.40.50.10300">
    <property type="entry name" value="CoaB-like"/>
    <property type="match status" value="1"/>
</dbReference>
<dbReference type="RefSeq" id="WP_183674177.1">
    <property type="nucleotide sequence ID" value="NZ_CBCRYX010000004.1"/>
</dbReference>
<evidence type="ECO:0000256" key="3">
    <source>
        <dbReference type="HAMAP-Rule" id="MF_02225"/>
    </source>
</evidence>
<accession>A0A9Q2D065</accession>
<feature type="binding site" evidence="3">
    <location>
        <position position="274"/>
    </location>
    <ligand>
        <name>CTP</name>
        <dbReference type="ChEBI" id="CHEBI:37563"/>
    </ligand>
</feature>
<dbReference type="PANTHER" id="PTHR14359:SF6">
    <property type="entry name" value="PHOSPHOPANTOTHENOYLCYSTEINE DECARBOXYLASE"/>
    <property type="match status" value="1"/>
</dbReference>
<comment type="pathway">
    <text evidence="3 4">Cofactor biosynthesis; coenzyme A biosynthesis; CoA from (R)-pantothenate: step 3/5.</text>
</comment>
<dbReference type="SUPFAM" id="SSF102645">
    <property type="entry name" value="CoaB-like"/>
    <property type="match status" value="1"/>
</dbReference>
<dbReference type="GO" id="GO:0004633">
    <property type="term" value="F:phosphopantothenoylcysteine decarboxylase activity"/>
    <property type="evidence" value="ECO:0007669"/>
    <property type="project" value="UniProtKB-UniRule"/>
</dbReference>
<keyword evidence="3 4" id="KW-0288">FMN</keyword>
<dbReference type="InterPro" id="IPR007085">
    <property type="entry name" value="DNA/pantothenate-metab_flavo_C"/>
</dbReference>
<keyword evidence="2 3" id="KW-0456">Lyase</keyword>
<keyword evidence="3" id="KW-0479">Metal-binding</keyword>
<evidence type="ECO:0000256" key="2">
    <source>
        <dbReference type="ARBA" id="ARBA00023239"/>
    </source>
</evidence>
<dbReference type="Gene3D" id="3.40.50.1950">
    <property type="entry name" value="Flavin prenyltransferase-like"/>
    <property type="match status" value="1"/>
</dbReference>
<sequence>MANILIGVTGGIASYKAIDATSKLTQLGHDVRVVLTENTLQFVTPLAFQAIGRNHVYVDTFKEENPAEISHIKLGEWADIILILPATANTIGKLANGIYDNMLTNVLAANKKPVMIMPAMNVNMLHKKATQRNIDTLKKDGYHFVDSETGFLACGYNADGRLAKLETVIEEMNRILSLNQDLKGKRVLITAGPTQERIDSVRYLTNYSSGKMGYALAEAFSERGADVTLISGPVNLDVPSSVNVLNVESTEEMFEAVKNNLNNDIGVFSAAVSDYTPKTVADKKLKKDTDQLDIIELKETTDILKYVGHNTDNMYVVGFAAETDNVEENALKKLKKKNIDAICLNDVSNKAIGMNSDYNEITMYYKNGEHTKLNYGTKIDIAHSIIDEIKKRVDE</sequence>